<comment type="caution">
    <text evidence="2">The sequence shown here is derived from an EMBL/GenBank/DDBJ whole genome shotgun (WGS) entry which is preliminary data.</text>
</comment>
<evidence type="ECO:0000313" key="3">
    <source>
        <dbReference type="Proteomes" id="UP000197768"/>
    </source>
</evidence>
<organism evidence="2 3">
    <name type="scientific">Flavobacterium davisii</name>
    <dbReference type="NCBI Taxonomy" id="2906077"/>
    <lineage>
        <taxon>Bacteria</taxon>
        <taxon>Pseudomonadati</taxon>
        <taxon>Bacteroidota</taxon>
        <taxon>Flavobacteriia</taxon>
        <taxon>Flavobacteriales</taxon>
        <taxon>Flavobacteriaceae</taxon>
        <taxon>Flavobacterium</taxon>
    </lineage>
</organism>
<feature type="signal peptide" evidence="1">
    <location>
        <begin position="1"/>
        <end position="21"/>
    </location>
</feature>
<evidence type="ECO:0000313" key="2">
    <source>
        <dbReference type="EMBL" id="OWP84396.1"/>
    </source>
</evidence>
<protein>
    <submittedName>
        <fullName evidence="2">Uncharacterized protein</fullName>
    </submittedName>
</protein>
<dbReference type="AlphaFoldDB" id="A0A246GJK1"/>
<accession>A0A246GJK1</accession>
<dbReference type="EMBL" id="MTCZ01000038">
    <property type="protein sequence ID" value="OWP84396.1"/>
    <property type="molecule type" value="Genomic_DNA"/>
</dbReference>
<proteinExistence type="predicted"/>
<name>A0A246GJK1_9FLAO</name>
<feature type="chain" id="PRO_5012196565" evidence="1">
    <location>
        <begin position="22"/>
        <end position="340"/>
    </location>
</feature>
<dbReference type="RefSeq" id="WP_088391850.1">
    <property type="nucleotide sequence ID" value="NZ_MTCZ01000038.1"/>
</dbReference>
<sequence length="340" mass="38262">MKFLLQILLLILTWFTSQVYATPVYTKVACTSYEHSFSNIESLKKESEVEIGVAHFARSGILENIYASKSTSMERYVSEYSGREEKIKELTGAGNWLPVFKNKLLSRVQNSVGFTLKHTDAEITQIIKKGKELGLTDDVIDDMLFISCRDAKPIASTDLVQQIDNYVNVVLKQGHPYKFTDIGQFNNFKNELKTGLKDIGVSTADVRIQGSSLRTPNANDVDLAAIISETDFDNLLKSFYNGKITKNNLTIDLSNMSNVQLKALSDDIIQNPSLYNRIAKDDFSYNYTKKIINTKPDKGVVEGLKNLKNSIQINYPNLNVENIAIQTQSGVFDLKPYIKL</sequence>
<gene>
    <name evidence="2" type="ORF">BWK59_05565</name>
</gene>
<reference evidence="2 3" key="1">
    <citation type="journal article" date="2017" name="Infect. Genet. Evol.">
        <title>Comparative genome analysis of fish pathogen Flavobacterium columnare reveals extensive sequence diversity within the species.</title>
        <authorList>
            <person name="Kayansamruaj P."/>
            <person name="Dong H.T."/>
            <person name="Hirono I."/>
            <person name="Kondo H."/>
            <person name="Senapin S."/>
            <person name="Rodkhum C."/>
        </authorList>
    </citation>
    <scope>NUCLEOTIDE SEQUENCE [LARGE SCALE GENOMIC DNA]</scope>
    <source>
        <strain evidence="2 3">1215</strain>
    </source>
</reference>
<evidence type="ECO:0000256" key="1">
    <source>
        <dbReference type="SAM" id="SignalP"/>
    </source>
</evidence>
<dbReference type="Proteomes" id="UP000197768">
    <property type="component" value="Unassembled WGS sequence"/>
</dbReference>
<keyword evidence="1" id="KW-0732">Signal</keyword>